<evidence type="ECO:0000313" key="4">
    <source>
        <dbReference type="EMBL" id="KLJ06190.1"/>
    </source>
</evidence>
<sequence length="383" mass="41839">MLPGGWSSSLRSTRGTRAFLCLHRSMQRPHLHPHPHPHPHHGYLASSPTRGDYPRFYGLLRTILSKHAASITDSIRPVLPGRIPPATPPQSTNNSSDTTEQRIDYYTSQTHAAENVVIVDEDTREPPDATAPTQHEATSPPENQIGDQVRLLMRRVPHPVAIITSTDPKSPTAQTAFRGMTVSSFNTVTLYPETIVSFNVKLPSETFNAIVASSRFLVHLLAPTDATARLARDFSRGNANVMLADERERFFKFVPMSGGDDGGWVPSSIAKGEPPRLALIGHAAEMQVGGKSSIRTGKEGADASSTTTPITTADYFPFIFECQYLPQSVKVGNHVIILGRVVNIIRQEAVGASDPAEAHSPEHLCLTYADTRFWKIGENISVG</sequence>
<evidence type="ECO:0000256" key="2">
    <source>
        <dbReference type="SAM" id="MobiDB-lite"/>
    </source>
</evidence>
<reference evidence="5" key="1">
    <citation type="journal article" date="2015" name="PLoS Genet.">
        <title>The dynamic genome and transcriptome of the human fungal pathogen Blastomyces and close relative Emmonsia.</title>
        <authorList>
            <person name="Munoz J.F."/>
            <person name="Gauthier G.M."/>
            <person name="Desjardins C.A."/>
            <person name="Gallo J.E."/>
            <person name="Holder J."/>
            <person name="Sullivan T.D."/>
            <person name="Marty A.J."/>
            <person name="Carmen J.C."/>
            <person name="Chen Z."/>
            <person name="Ding L."/>
            <person name="Gujja S."/>
            <person name="Magrini V."/>
            <person name="Misas E."/>
            <person name="Mitreva M."/>
            <person name="Priest M."/>
            <person name="Saif S."/>
            <person name="Whiston E.A."/>
            <person name="Young S."/>
            <person name="Zeng Q."/>
            <person name="Goldman W.E."/>
            <person name="Mardis E.R."/>
            <person name="Taylor J.W."/>
            <person name="McEwen J.G."/>
            <person name="Clay O.K."/>
            <person name="Klein B.S."/>
            <person name="Cuomo C.A."/>
        </authorList>
    </citation>
    <scope>NUCLEOTIDE SEQUENCE [LARGE SCALE GENOMIC DNA]</scope>
    <source>
        <strain evidence="5">UAMH 139</strain>
    </source>
</reference>
<evidence type="ECO:0000256" key="1">
    <source>
        <dbReference type="ARBA" id="ARBA00023002"/>
    </source>
</evidence>
<feature type="compositionally biased region" description="Polar residues" evidence="2">
    <location>
        <begin position="89"/>
        <end position="98"/>
    </location>
</feature>
<feature type="domain" description="Flavin reductase like" evidence="3">
    <location>
        <begin position="153"/>
        <end position="360"/>
    </location>
</feature>
<dbReference type="GO" id="GO:0042602">
    <property type="term" value="F:riboflavin reductase (NADPH) activity"/>
    <property type="evidence" value="ECO:0007669"/>
    <property type="project" value="TreeGrafter"/>
</dbReference>
<dbReference type="OrthoDB" id="2015405at2759"/>
<feature type="region of interest" description="Disordered" evidence="2">
    <location>
        <begin position="120"/>
        <end position="143"/>
    </location>
</feature>
<evidence type="ECO:0000313" key="5">
    <source>
        <dbReference type="Proteomes" id="UP000053573"/>
    </source>
</evidence>
<dbReference type="InterPro" id="IPR012349">
    <property type="entry name" value="Split_barrel_FMN-bd"/>
</dbReference>
<dbReference type="Gene3D" id="2.30.110.10">
    <property type="entry name" value="Electron Transport, Fmn-binding Protein, Chain A"/>
    <property type="match status" value="1"/>
</dbReference>
<dbReference type="EMBL" id="LDEV01003254">
    <property type="protein sequence ID" value="KLJ06190.1"/>
    <property type="molecule type" value="Genomic_DNA"/>
</dbReference>
<dbReference type="STRING" id="2060906.A0A0H1B467"/>
<dbReference type="Proteomes" id="UP000053573">
    <property type="component" value="Unassembled WGS sequence"/>
</dbReference>
<accession>A0A0H1B467</accession>
<feature type="region of interest" description="Disordered" evidence="2">
    <location>
        <begin position="76"/>
        <end position="99"/>
    </location>
</feature>
<keyword evidence="1" id="KW-0560">Oxidoreductase</keyword>
<evidence type="ECO:0000259" key="3">
    <source>
        <dbReference type="SMART" id="SM00903"/>
    </source>
</evidence>
<name>A0A0H1B467_9EURO</name>
<dbReference type="SUPFAM" id="SSF50475">
    <property type="entry name" value="FMN-binding split barrel"/>
    <property type="match status" value="1"/>
</dbReference>
<dbReference type="SMART" id="SM00903">
    <property type="entry name" value="Flavin_Reduct"/>
    <property type="match status" value="1"/>
</dbReference>
<organism evidence="4 5">
    <name type="scientific">Blastomyces silverae</name>
    <dbReference type="NCBI Taxonomy" id="2060906"/>
    <lineage>
        <taxon>Eukaryota</taxon>
        <taxon>Fungi</taxon>
        <taxon>Dikarya</taxon>
        <taxon>Ascomycota</taxon>
        <taxon>Pezizomycotina</taxon>
        <taxon>Eurotiomycetes</taxon>
        <taxon>Eurotiomycetidae</taxon>
        <taxon>Onygenales</taxon>
        <taxon>Ajellomycetaceae</taxon>
        <taxon>Blastomyces</taxon>
    </lineage>
</organism>
<protein>
    <recommendedName>
        <fullName evidence="3">Flavin reductase like domain-containing protein</fullName>
    </recommendedName>
</protein>
<comment type="caution">
    <text evidence="4">The sequence shown here is derived from an EMBL/GenBank/DDBJ whole genome shotgun (WGS) entry which is preliminary data.</text>
</comment>
<feature type="compositionally biased region" description="Polar residues" evidence="2">
    <location>
        <begin position="131"/>
        <end position="143"/>
    </location>
</feature>
<dbReference type="Pfam" id="PF01613">
    <property type="entry name" value="Flavin_Reduct"/>
    <property type="match status" value="1"/>
</dbReference>
<keyword evidence="5" id="KW-1185">Reference proteome</keyword>
<gene>
    <name evidence="4" type="ORF">EMPG_10371</name>
</gene>
<dbReference type="InterPro" id="IPR050268">
    <property type="entry name" value="NADH-dep_flavin_reductase"/>
</dbReference>
<dbReference type="AlphaFoldDB" id="A0A0H1B467"/>
<dbReference type="InterPro" id="IPR002563">
    <property type="entry name" value="Flavin_Rdtase-like_dom"/>
</dbReference>
<proteinExistence type="predicted"/>
<dbReference type="PANTHER" id="PTHR30466:SF1">
    <property type="entry name" value="FMN REDUCTASE (NADH) RUTF"/>
    <property type="match status" value="1"/>
</dbReference>
<dbReference type="PANTHER" id="PTHR30466">
    <property type="entry name" value="FLAVIN REDUCTASE"/>
    <property type="match status" value="1"/>
</dbReference>
<dbReference type="GO" id="GO:0010181">
    <property type="term" value="F:FMN binding"/>
    <property type="evidence" value="ECO:0007669"/>
    <property type="project" value="InterPro"/>
</dbReference>